<evidence type="ECO:0000256" key="4">
    <source>
        <dbReference type="ARBA" id="ARBA00023125"/>
    </source>
</evidence>
<dbReference type="Pfam" id="PF04542">
    <property type="entry name" value="Sigma70_r2"/>
    <property type="match status" value="1"/>
</dbReference>
<dbReference type="PANTHER" id="PTHR43133:SF62">
    <property type="entry name" value="RNA POLYMERASE SIGMA FACTOR SIGZ"/>
    <property type="match status" value="1"/>
</dbReference>
<reference evidence="9 10" key="1">
    <citation type="journal article" date="2019" name="Nat. Microbiol.">
        <title>Mediterranean grassland soil C-N compound turnover is dependent on rainfall and depth, and is mediated by genomically divergent microorganisms.</title>
        <authorList>
            <person name="Diamond S."/>
            <person name="Andeer P.F."/>
            <person name="Li Z."/>
            <person name="Crits-Christoph A."/>
            <person name="Burstein D."/>
            <person name="Anantharaman K."/>
            <person name="Lane K.R."/>
            <person name="Thomas B.C."/>
            <person name="Pan C."/>
            <person name="Northen T.R."/>
            <person name="Banfield J.F."/>
        </authorList>
    </citation>
    <scope>NUCLEOTIDE SEQUENCE [LARGE SCALE GENOMIC DNA]</scope>
    <source>
        <strain evidence="9">WS_6</strain>
    </source>
</reference>
<dbReference type="GO" id="GO:0006352">
    <property type="term" value="P:DNA-templated transcription initiation"/>
    <property type="evidence" value="ECO:0007669"/>
    <property type="project" value="InterPro"/>
</dbReference>
<feature type="region of interest" description="Disordered" evidence="6">
    <location>
        <begin position="94"/>
        <end position="118"/>
    </location>
</feature>
<proteinExistence type="inferred from homology"/>
<dbReference type="InterPro" id="IPR007630">
    <property type="entry name" value="RNA_pol_sigma70_r4"/>
</dbReference>
<evidence type="ECO:0000256" key="2">
    <source>
        <dbReference type="ARBA" id="ARBA00023015"/>
    </source>
</evidence>
<gene>
    <name evidence="9" type="ORF">E6K76_11975</name>
</gene>
<keyword evidence="3" id="KW-0731">Sigma factor</keyword>
<dbReference type="GO" id="GO:0003677">
    <property type="term" value="F:DNA binding"/>
    <property type="evidence" value="ECO:0007669"/>
    <property type="project" value="UniProtKB-KW"/>
</dbReference>
<evidence type="ECO:0000256" key="3">
    <source>
        <dbReference type="ARBA" id="ARBA00023082"/>
    </source>
</evidence>
<keyword evidence="2" id="KW-0805">Transcription regulation</keyword>
<dbReference type="SUPFAM" id="SSF88946">
    <property type="entry name" value="Sigma2 domain of RNA polymerase sigma factors"/>
    <property type="match status" value="1"/>
</dbReference>
<feature type="domain" description="RNA polymerase sigma-70 region 2" evidence="7">
    <location>
        <begin position="25"/>
        <end position="92"/>
    </location>
</feature>
<dbReference type="InterPro" id="IPR039425">
    <property type="entry name" value="RNA_pol_sigma-70-like"/>
</dbReference>
<evidence type="ECO:0000259" key="8">
    <source>
        <dbReference type="Pfam" id="PF04545"/>
    </source>
</evidence>
<dbReference type="GO" id="GO:0016987">
    <property type="term" value="F:sigma factor activity"/>
    <property type="evidence" value="ECO:0007669"/>
    <property type="project" value="UniProtKB-KW"/>
</dbReference>
<keyword evidence="5" id="KW-0804">Transcription</keyword>
<protein>
    <submittedName>
        <fullName evidence="9">Sigma-70 family RNA polymerase sigma factor</fullName>
    </submittedName>
</protein>
<dbReference type="SUPFAM" id="SSF88659">
    <property type="entry name" value="Sigma3 and sigma4 domains of RNA polymerase sigma factors"/>
    <property type="match status" value="1"/>
</dbReference>
<dbReference type="Pfam" id="PF04545">
    <property type="entry name" value="Sigma70_r4"/>
    <property type="match status" value="1"/>
</dbReference>
<dbReference type="InterPro" id="IPR013324">
    <property type="entry name" value="RNA_pol_sigma_r3/r4-like"/>
</dbReference>
<dbReference type="InterPro" id="IPR013325">
    <property type="entry name" value="RNA_pol_sigma_r2"/>
</dbReference>
<name>A0A538SZU2_UNCEI</name>
<dbReference type="InterPro" id="IPR036388">
    <property type="entry name" value="WH-like_DNA-bd_sf"/>
</dbReference>
<evidence type="ECO:0000313" key="9">
    <source>
        <dbReference type="EMBL" id="TMQ56908.1"/>
    </source>
</evidence>
<evidence type="ECO:0000256" key="5">
    <source>
        <dbReference type="ARBA" id="ARBA00023163"/>
    </source>
</evidence>
<comment type="similarity">
    <text evidence="1">Belongs to the sigma-70 factor family. ECF subfamily.</text>
</comment>
<dbReference type="Gene3D" id="1.10.1740.10">
    <property type="match status" value="1"/>
</dbReference>
<evidence type="ECO:0000256" key="1">
    <source>
        <dbReference type="ARBA" id="ARBA00010641"/>
    </source>
</evidence>
<keyword evidence="4" id="KW-0238">DNA-binding</keyword>
<dbReference type="NCBIfam" id="TIGR02937">
    <property type="entry name" value="sigma70-ECF"/>
    <property type="match status" value="1"/>
</dbReference>
<dbReference type="PANTHER" id="PTHR43133">
    <property type="entry name" value="RNA POLYMERASE ECF-TYPE SIGMA FACTO"/>
    <property type="match status" value="1"/>
</dbReference>
<dbReference type="Gene3D" id="1.10.10.10">
    <property type="entry name" value="Winged helix-like DNA-binding domain superfamily/Winged helix DNA-binding domain"/>
    <property type="match status" value="1"/>
</dbReference>
<evidence type="ECO:0000313" key="10">
    <source>
        <dbReference type="Proteomes" id="UP000316852"/>
    </source>
</evidence>
<sequence length="185" mass="20964">MTRQEQDVACLKRLSAGDTRALEELYDRYTPLVYPVVLRILRSRSEAEDALQEAWVKVWRTASTYDARRGPVAAWLLTVARTRALDRYRGAASRKRAEARVETDPPQAAEDPSSSPVRKQIGQRVRIALGSLEPQHRRVLEGAYFDGLSQMEIAARLGAPLGTVKSWTRQALTKLRELLPHEEWA</sequence>
<dbReference type="EMBL" id="VBOW01000073">
    <property type="protein sequence ID" value="TMQ56908.1"/>
    <property type="molecule type" value="Genomic_DNA"/>
</dbReference>
<dbReference type="InterPro" id="IPR014284">
    <property type="entry name" value="RNA_pol_sigma-70_dom"/>
</dbReference>
<dbReference type="CDD" id="cd06171">
    <property type="entry name" value="Sigma70_r4"/>
    <property type="match status" value="1"/>
</dbReference>
<dbReference type="InterPro" id="IPR007627">
    <property type="entry name" value="RNA_pol_sigma70_r2"/>
</dbReference>
<dbReference type="AlphaFoldDB" id="A0A538SZU2"/>
<organism evidence="9 10">
    <name type="scientific">Eiseniibacteriota bacterium</name>
    <dbReference type="NCBI Taxonomy" id="2212470"/>
    <lineage>
        <taxon>Bacteria</taxon>
        <taxon>Candidatus Eiseniibacteriota</taxon>
    </lineage>
</organism>
<feature type="compositionally biased region" description="Basic and acidic residues" evidence="6">
    <location>
        <begin position="94"/>
        <end position="103"/>
    </location>
</feature>
<dbReference type="Proteomes" id="UP000316852">
    <property type="component" value="Unassembled WGS sequence"/>
</dbReference>
<feature type="domain" description="RNA polymerase sigma-70 region 4" evidence="8">
    <location>
        <begin position="128"/>
        <end position="177"/>
    </location>
</feature>
<comment type="caution">
    <text evidence="9">The sequence shown here is derived from an EMBL/GenBank/DDBJ whole genome shotgun (WGS) entry which is preliminary data.</text>
</comment>
<accession>A0A538SZU2</accession>
<evidence type="ECO:0000259" key="7">
    <source>
        <dbReference type="Pfam" id="PF04542"/>
    </source>
</evidence>
<evidence type="ECO:0000256" key="6">
    <source>
        <dbReference type="SAM" id="MobiDB-lite"/>
    </source>
</evidence>